<name>A0A6I4VMP1_9BACL</name>
<dbReference type="AlphaFoldDB" id="A0A6I4VMP1"/>
<proteinExistence type="predicted"/>
<dbReference type="Proteomes" id="UP000430692">
    <property type="component" value="Unassembled WGS sequence"/>
</dbReference>
<keyword evidence="1" id="KW-0732">Signal</keyword>
<keyword evidence="3" id="KW-1185">Reference proteome</keyword>
<evidence type="ECO:0000313" key="3">
    <source>
        <dbReference type="Proteomes" id="UP000430692"/>
    </source>
</evidence>
<dbReference type="RefSeq" id="WP_160800267.1">
    <property type="nucleotide sequence ID" value="NZ_WUUL01000002.1"/>
</dbReference>
<sequence>MKKGLGALFAFILMFAIPANVTHAATTYWSGYAHFSTSFTTETFYLPSKDLILDLQKYASPNDGSFRIEIRKKSTNKVVDTCVGDAYADKKGYDATCYFYQKRASGNYYLKFVNLTEGTTIHIPSYTLHD</sequence>
<evidence type="ECO:0000313" key="2">
    <source>
        <dbReference type="EMBL" id="MXQ52929.1"/>
    </source>
</evidence>
<accession>A0A6I4VMP1</accession>
<organism evidence="2 3">
    <name type="scientific">Shimazuella alba</name>
    <dbReference type="NCBI Taxonomy" id="2690964"/>
    <lineage>
        <taxon>Bacteria</taxon>
        <taxon>Bacillati</taxon>
        <taxon>Bacillota</taxon>
        <taxon>Bacilli</taxon>
        <taxon>Bacillales</taxon>
        <taxon>Thermoactinomycetaceae</taxon>
        <taxon>Shimazuella</taxon>
    </lineage>
</organism>
<evidence type="ECO:0000256" key="1">
    <source>
        <dbReference type="SAM" id="SignalP"/>
    </source>
</evidence>
<feature type="chain" id="PRO_5026016912" evidence="1">
    <location>
        <begin position="25"/>
        <end position="130"/>
    </location>
</feature>
<protein>
    <submittedName>
        <fullName evidence="2">Uncharacterized protein</fullName>
    </submittedName>
</protein>
<comment type="caution">
    <text evidence="2">The sequence shown here is derived from an EMBL/GenBank/DDBJ whole genome shotgun (WGS) entry which is preliminary data.</text>
</comment>
<gene>
    <name evidence="2" type="ORF">GSM42_04100</name>
</gene>
<feature type="signal peptide" evidence="1">
    <location>
        <begin position="1"/>
        <end position="24"/>
    </location>
</feature>
<reference evidence="2 3" key="1">
    <citation type="submission" date="2019-12" db="EMBL/GenBank/DDBJ databases">
        <title>Whole-genome analyses of novel actinobacteria.</title>
        <authorList>
            <person name="Sahin N."/>
            <person name="Saygin H."/>
        </authorList>
    </citation>
    <scope>NUCLEOTIDE SEQUENCE [LARGE SCALE GENOMIC DNA]</scope>
    <source>
        <strain evidence="2 3">KC615</strain>
    </source>
</reference>
<dbReference type="EMBL" id="WUUL01000002">
    <property type="protein sequence ID" value="MXQ52929.1"/>
    <property type="molecule type" value="Genomic_DNA"/>
</dbReference>